<proteinExistence type="predicted"/>
<evidence type="ECO:0000313" key="2">
    <source>
        <dbReference type="Proteomes" id="UP001172386"/>
    </source>
</evidence>
<accession>A0ACC2ZV07</accession>
<organism evidence="1 2">
    <name type="scientific">Neophaeococcomyces mojaviensis</name>
    <dbReference type="NCBI Taxonomy" id="3383035"/>
    <lineage>
        <taxon>Eukaryota</taxon>
        <taxon>Fungi</taxon>
        <taxon>Dikarya</taxon>
        <taxon>Ascomycota</taxon>
        <taxon>Pezizomycotina</taxon>
        <taxon>Eurotiomycetes</taxon>
        <taxon>Chaetothyriomycetidae</taxon>
        <taxon>Chaetothyriales</taxon>
        <taxon>Chaetothyriales incertae sedis</taxon>
        <taxon>Neophaeococcomyces</taxon>
    </lineage>
</organism>
<dbReference type="Proteomes" id="UP001172386">
    <property type="component" value="Unassembled WGS sequence"/>
</dbReference>
<name>A0ACC2ZV07_9EURO</name>
<sequence length="657" mass="73296">MSNENIPALVEPPTTEAMPFDAFQTLMNSTRLDEYYKYYDSDGTVDLEDDYEGDSDLSGDEADDTDSSSDSAVEDDDDVDDPAATSRHNDPKLQETIFRTELLLERLSVAAQPVLEEQPMSTRIVLANQAVPLFERYGGHGSMHRFSQSVMEYLNAGERVRRPGAEGRDPKKDGILRFAPVEPAKVDGEEVQDGGLKKLRKDRGKRKAGEEEKSGRKERKVQDGDSIGIVRLKLRPSEVGQVVVVEDEKDCPARLSIPEGAHHSRISSLFNFNLDTTKRRGVVTSKNKSEEVNEYLDDEAVIIKPRNGKSKPVLPHVETTSHLAPPLQNRSILSPTSPSSAFARFTLSGPTTPILPQQKANPHATYSCTTHPTLNAQLATQPYNPISLTFKWPATSRQNSQPTMPTPGLLDALNNILHLYNAEGRFLLSYYVRKFETPPEFGGNAAQAAPGGNVMSGQPKVEPPHALFRLGIAQYLWGKVGKVIDNKEVDELGLNPEARRLFGEVWERHPSTAAWWSDSLLTNATTDVKNSTKTGDDKEEDPYAHSSDFETDISAADESDANDTPATLTNKRARRAARVGRRRKIQEVEKKKRERALGGLNPMEKVILARATNVSVETVEVYWDDMREKTKAWGAMKMWCEAQEKRMIRKAKVEGRW</sequence>
<protein>
    <submittedName>
        <fullName evidence="1">Uncharacterized protein</fullName>
    </submittedName>
</protein>
<comment type="caution">
    <text evidence="1">The sequence shown here is derived from an EMBL/GenBank/DDBJ whole genome shotgun (WGS) entry which is preliminary data.</text>
</comment>
<evidence type="ECO:0000313" key="1">
    <source>
        <dbReference type="EMBL" id="KAJ9651404.1"/>
    </source>
</evidence>
<keyword evidence="2" id="KW-1185">Reference proteome</keyword>
<gene>
    <name evidence="1" type="ORF">H2198_009319</name>
</gene>
<dbReference type="EMBL" id="JAPDRQ010000259">
    <property type="protein sequence ID" value="KAJ9651404.1"/>
    <property type="molecule type" value="Genomic_DNA"/>
</dbReference>
<reference evidence="1" key="1">
    <citation type="submission" date="2022-10" db="EMBL/GenBank/DDBJ databases">
        <title>Culturing micro-colonial fungi from biological soil crusts in the Mojave desert and describing Neophaeococcomyces mojavensis, and introducing the new genera and species Taxawa tesnikishii.</title>
        <authorList>
            <person name="Kurbessoian T."/>
            <person name="Stajich J.E."/>
        </authorList>
    </citation>
    <scope>NUCLEOTIDE SEQUENCE</scope>
    <source>
        <strain evidence="1">JES_112</strain>
    </source>
</reference>